<name>A0A034W5C5_BACDO</name>
<dbReference type="Pfam" id="PF04194">
    <property type="entry name" value="PDCD2_C"/>
    <property type="match status" value="1"/>
</dbReference>
<dbReference type="CTD" id="45021"/>
<proteinExistence type="predicted"/>
<dbReference type="OrthoDB" id="443682at2759"/>
<evidence type="ECO:0000259" key="5">
    <source>
        <dbReference type="PROSITE" id="PS50865"/>
    </source>
</evidence>
<keyword evidence="1" id="KW-0479">Metal-binding</keyword>
<dbReference type="Pfam" id="PF01753">
    <property type="entry name" value="zf-MYND"/>
    <property type="match status" value="1"/>
</dbReference>
<feature type="domain" description="MYND-type" evidence="5">
    <location>
        <begin position="128"/>
        <end position="164"/>
    </location>
</feature>
<dbReference type="PROSITE" id="PS01360">
    <property type="entry name" value="ZF_MYND_1"/>
    <property type="match status" value="1"/>
</dbReference>
<keyword evidence="3" id="KW-0862">Zinc</keyword>
<protein>
    <submittedName>
        <fullName evidence="6">Programmed cell death protein 2</fullName>
    </submittedName>
</protein>
<dbReference type="Gene3D" id="6.10.140.2220">
    <property type="match status" value="1"/>
</dbReference>
<dbReference type="GO" id="GO:0008270">
    <property type="term" value="F:zinc ion binding"/>
    <property type="evidence" value="ECO:0007669"/>
    <property type="project" value="UniProtKB-KW"/>
</dbReference>
<evidence type="ECO:0000256" key="4">
    <source>
        <dbReference type="PROSITE-ProRule" id="PRU00134"/>
    </source>
</evidence>
<dbReference type="GO" id="GO:0005737">
    <property type="term" value="C:cytoplasm"/>
    <property type="evidence" value="ECO:0007669"/>
    <property type="project" value="InterPro"/>
</dbReference>
<evidence type="ECO:0000313" key="6">
    <source>
        <dbReference type="EMBL" id="JAC48978.1"/>
    </source>
</evidence>
<evidence type="ECO:0000256" key="1">
    <source>
        <dbReference type="ARBA" id="ARBA00022723"/>
    </source>
</evidence>
<sequence>MSDIDLGFAEERECAWLTNRYFPSKAGGKPAWLELEKLPNNNELKCEKCQQPKAFLCQIYAPFEDEYNFHRTIYVFVCRSPDCQEMNSANYLSVYRSQLPRKNTFYSIEPPIEEGKPLPEINTTKKLCFVCGCLGPLACGRCRSINYCSATHQRAHWQDHKKICTSENNSRCENVSVLLPNIIFPEWEIVVEANNPEEEFDTENDDESVEQSRWKEYQELLDAGNTGTLKDVPDSELDKYVTESEAVDDKCFRNFKKEVSRDPEQILRYKRGGHPLWIANVEQTFGQNHRIPDCELCGSMRQFEFQIMPQMLNLLKDDHLDWGVLAVYTCSKSCNLPADKGYVAEYIIKQDIIPNKNET</sequence>
<reference evidence="6" key="1">
    <citation type="journal article" date="2014" name="BMC Genomics">
        <title>Characterizing the developmental transcriptome of the oriental fruit fly, Bactrocera dorsalis (Diptera: Tephritidae) through comparative genomic analysis with Drosophila melanogaster utilizing modENCODE datasets.</title>
        <authorList>
            <person name="Geib S.M."/>
            <person name="Calla B."/>
            <person name="Hall B."/>
            <person name="Hou S."/>
            <person name="Manoukis N.C."/>
        </authorList>
    </citation>
    <scope>NUCLEOTIDE SEQUENCE</scope>
    <source>
        <strain evidence="6">Punador</strain>
    </source>
</reference>
<dbReference type="EMBL" id="GAKP01009974">
    <property type="protein sequence ID" value="JAC48978.1"/>
    <property type="molecule type" value="Transcribed_RNA"/>
</dbReference>
<dbReference type="PROSITE" id="PS50865">
    <property type="entry name" value="ZF_MYND_2"/>
    <property type="match status" value="1"/>
</dbReference>
<organism evidence="6">
    <name type="scientific">Bactrocera dorsalis</name>
    <name type="common">Oriental fruit fly</name>
    <name type="synonym">Dacus dorsalis</name>
    <dbReference type="NCBI Taxonomy" id="27457"/>
    <lineage>
        <taxon>Eukaryota</taxon>
        <taxon>Metazoa</taxon>
        <taxon>Ecdysozoa</taxon>
        <taxon>Arthropoda</taxon>
        <taxon>Hexapoda</taxon>
        <taxon>Insecta</taxon>
        <taxon>Pterygota</taxon>
        <taxon>Neoptera</taxon>
        <taxon>Endopterygota</taxon>
        <taxon>Diptera</taxon>
        <taxon>Brachycera</taxon>
        <taxon>Muscomorpha</taxon>
        <taxon>Tephritoidea</taxon>
        <taxon>Tephritidae</taxon>
        <taxon>Bactrocera</taxon>
        <taxon>Bactrocera</taxon>
    </lineage>
</organism>
<dbReference type="SUPFAM" id="SSF144232">
    <property type="entry name" value="HIT/MYND zinc finger-like"/>
    <property type="match status" value="1"/>
</dbReference>
<dbReference type="KEGG" id="bdr:105225354"/>
<dbReference type="AlphaFoldDB" id="A0A034W5C5"/>
<gene>
    <name evidence="6" type="primary">PDCD2</name>
</gene>
<dbReference type="GeneID" id="105225354"/>
<keyword evidence="2 4" id="KW-0863">Zinc-finger</keyword>
<evidence type="ECO:0000256" key="2">
    <source>
        <dbReference type="ARBA" id="ARBA00022771"/>
    </source>
</evidence>
<dbReference type="RefSeq" id="XP_011202065.2">
    <property type="nucleotide sequence ID" value="XM_011203763.4"/>
</dbReference>
<dbReference type="GO" id="GO:0005634">
    <property type="term" value="C:nucleus"/>
    <property type="evidence" value="ECO:0007669"/>
    <property type="project" value="TreeGrafter"/>
</dbReference>
<evidence type="ECO:0000256" key="3">
    <source>
        <dbReference type="ARBA" id="ARBA00022833"/>
    </source>
</evidence>
<dbReference type="InterPro" id="IPR002893">
    <property type="entry name" value="Znf_MYND"/>
</dbReference>
<dbReference type="PANTHER" id="PTHR12298">
    <property type="entry name" value="PCDC2 PROGRAMMED CELL DEATH PROTEIN 2 -RELATED"/>
    <property type="match status" value="1"/>
</dbReference>
<accession>A0A034W5C5</accession>
<dbReference type="InterPro" id="IPR007320">
    <property type="entry name" value="PDCD2_C"/>
</dbReference>
<dbReference type="PANTHER" id="PTHR12298:SF4">
    <property type="entry name" value="PROGRAMMED CELL DEATH PROTEIN 2"/>
    <property type="match status" value="1"/>
</dbReference>